<evidence type="ECO:0000313" key="1">
    <source>
        <dbReference type="EMBL" id="OAY45732.1"/>
    </source>
</evidence>
<dbReference type="PANTHER" id="PTHR33878">
    <property type="entry name" value="OS08G0559000 PROTEIN"/>
    <property type="match status" value="1"/>
</dbReference>
<name>A0A2C9VJT4_MANES</name>
<protein>
    <submittedName>
        <fullName evidence="1">Uncharacterized protein</fullName>
    </submittedName>
</protein>
<gene>
    <name evidence="1" type="ORF">MANES_07G086800</name>
</gene>
<dbReference type="AlphaFoldDB" id="A0A2C9VJT4"/>
<dbReference type="PANTHER" id="PTHR33878:SF4">
    <property type="entry name" value="OS08G0558900 PROTEIN"/>
    <property type="match status" value="1"/>
</dbReference>
<accession>A0A2C9VJT4</accession>
<proteinExistence type="predicted"/>
<sequence length="65" mass="7436">MASRFALNRLCITRSMESTRGATRYFSDGKGRVLSEEERAAENVYIQVSFSSSFFPLLNFLIIFC</sequence>
<reference evidence="1" key="1">
    <citation type="submission" date="2016-02" db="EMBL/GenBank/DDBJ databases">
        <title>WGS assembly of Manihot esculenta.</title>
        <authorList>
            <person name="Bredeson J.V."/>
            <person name="Prochnik S.E."/>
            <person name="Lyons J.B."/>
            <person name="Schmutz J."/>
            <person name="Grimwood J."/>
            <person name="Vrebalov J."/>
            <person name="Bart R.S."/>
            <person name="Amuge T."/>
            <person name="Ferguson M.E."/>
            <person name="Green R."/>
            <person name="Putnam N."/>
            <person name="Stites J."/>
            <person name="Rounsley S."/>
            <person name="Rokhsar D.S."/>
        </authorList>
    </citation>
    <scope>NUCLEOTIDE SEQUENCE [LARGE SCALE GENOMIC DNA]</scope>
    <source>
        <tissue evidence="1">Leaf</tissue>
    </source>
</reference>
<dbReference type="EMBL" id="CM004393">
    <property type="protein sequence ID" value="OAY45732.1"/>
    <property type="molecule type" value="Genomic_DNA"/>
</dbReference>
<dbReference type="InterPro" id="IPR045284">
    <property type="entry name" value="At2g27730-like"/>
</dbReference>
<organism evidence="1">
    <name type="scientific">Manihot esculenta</name>
    <name type="common">Cassava</name>
    <name type="synonym">Jatropha manihot</name>
    <dbReference type="NCBI Taxonomy" id="3983"/>
    <lineage>
        <taxon>Eukaryota</taxon>
        <taxon>Viridiplantae</taxon>
        <taxon>Streptophyta</taxon>
        <taxon>Embryophyta</taxon>
        <taxon>Tracheophyta</taxon>
        <taxon>Spermatophyta</taxon>
        <taxon>Magnoliopsida</taxon>
        <taxon>eudicotyledons</taxon>
        <taxon>Gunneridae</taxon>
        <taxon>Pentapetalae</taxon>
        <taxon>rosids</taxon>
        <taxon>fabids</taxon>
        <taxon>Malpighiales</taxon>
        <taxon>Euphorbiaceae</taxon>
        <taxon>Crotonoideae</taxon>
        <taxon>Manihoteae</taxon>
        <taxon>Manihot</taxon>
    </lineage>
</organism>